<dbReference type="GO" id="GO:0015677">
    <property type="term" value="P:copper ion import"/>
    <property type="evidence" value="ECO:0007669"/>
    <property type="project" value="TreeGrafter"/>
</dbReference>
<evidence type="ECO:0000313" key="3">
    <source>
        <dbReference type="EMBL" id="QNO50426.1"/>
    </source>
</evidence>
<keyword evidence="1 3" id="KW-0560">Oxidoreductase</keyword>
<dbReference type="InterPro" id="IPR010185">
    <property type="entry name" value="NpdG"/>
</dbReference>
<dbReference type="Pfam" id="PF03807">
    <property type="entry name" value="F420_oxidored"/>
    <property type="match status" value="1"/>
</dbReference>
<accession>A0A7G9YQZ2</accession>
<dbReference type="InterPro" id="IPR051267">
    <property type="entry name" value="STEAP_metalloreductase"/>
</dbReference>
<dbReference type="PANTHER" id="PTHR14239">
    <property type="entry name" value="DUDULIN-RELATED"/>
    <property type="match status" value="1"/>
</dbReference>
<feature type="domain" description="Pyrroline-5-carboxylate reductase catalytic N-terminal" evidence="2">
    <location>
        <begin position="2"/>
        <end position="101"/>
    </location>
</feature>
<dbReference type="GO" id="GO:0050661">
    <property type="term" value="F:NADP binding"/>
    <property type="evidence" value="ECO:0007669"/>
    <property type="project" value="InterPro"/>
</dbReference>
<dbReference type="InterPro" id="IPR028939">
    <property type="entry name" value="P5C_Rdtase_cat_N"/>
</dbReference>
<dbReference type="EMBL" id="MT631435">
    <property type="protein sequence ID" value="QNO50426.1"/>
    <property type="molecule type" value="Genomic_DNA"/>
</dbReference>
<dbReference type="GO" id="GO:0070967">
    <property type="term" value="F:coenzyme F420 binding"/>
    <property type="evidence" value="ECO:0007669"/>
    <property type="project" value="InterPro"/>
</dbReference>
<dbReference type="GO" id="GO:0006740">
    <property type="term" value="P:NADPH regeneration"/>
    <property type="evidence" value="ECO:0007669"/>
    <property type="project" value="InterPro"/>
</dbReference>
<dbReference type="SUPFAM" id="SSF51735">
    <property type="entry name" value="NAD(P)-binding Rossmann-fold domains"/>
    <property type="match status" value="1"/>
</dbReference>
<proteinExistence type="predicted"/>
<dbReference type="GO" id="GO:0102261">
    <property type="term" value="F:8-hydroxy-5-deazaflavin:NADPH oxidoreductase activity"/>
    <property type="evidence" value="ECO:0007669"/>
    <property type="project" value="UniProtKB-EC"/>
</dbReference>
<evidence type="ECO:0000256" key="1">
    <source>
        <dbReference type="ARBA" id="ARBA00023002"/>
    </source>
</evidence>
<organism evidence="3">
    <name type="scientific">Candidatus Methanogaster sp. ANME-2c ERB4</name>
    <dbReference type="NCBI Taxonomy" id="2759911"/>
    <lineage>
        <taxon>Archaea</taxon>
        <taxon>Methanobacteriati</taxon>
        <taxon>Methanobacteriota</taxon>
        <taxon>Stenosarchaea group</taxon>
        <taxon>Methanomicrobia</taxon>
        <taxon>Methanosarcinales</taxon>
        <taxon>ANME-2 cluster</taxon>
        <taxon>Candidatus Methanogasteraceae</taxon>
        <taxon>Candidatus Methanogaster</taxon>
    </lineage>
</organism>
<dbReference type="EC" id="1.5.1.40" evidence="3"/>
<dbReference type="GO" id="GO:0052851">
    <property type="term" value="F:ferric-chelate reductase (NADPH) activity"/>
    <property type="evidence" value="ECO:0007669"/>
    <property type="project" value="TreeGrafter"/>
</dbReference>
<dbReference type="GO" id="GO:0005886">
    <property type="term" value="C:plasma membrane"/>
    <property type="evidence" value="ECO:0007669"/>
    <property type="project" value="TreeGrafter"/>
</dbReference>
<dbReference type="GO" id="GO:0008823">
    <property type="term" value="F:cupric reductase (NADH) activity"/>
    <property type="evidence" value="ECO:0007669"/>
    <property type="project" value="TreeGrafter"/>
</dbReference>
<dbReference type="GO" id="GO:0016651">
    <property type="term" value="F:oxidoreductase activity, acting on NAD(P)H"/>
    <property type="evidence" value="ECO:0007669"/>
    <property type="project" value="InterPro"/>
</dbReference>
<evidence type="ECO:0000259" key="2">
    <source>
        <dbReference type="Pfam" id="PF03807"/>
    </source>
</evidence>
<dbReference type="Gene3D" id="3.40.50.720">
    <property type="entry name" value="NAD(P)-binding Rossmann-like Domain"/>
    <property type="match status" value="1"/>
</dbReference>
<dbReference type="InterPro" id="IPR036291">
    <property type="entry name" value="NAD(P)-bd_dom_sf"/>
</dbReference>
<gene>
    <name evidence="3" type="primary">fno</name>
    <name evidence="3" type="ORF">BPCBKEJI_00004</name>
</gene>
<dbReference type="PANTHER" id="PTHR14239:SF0">
    <property type="entry name" value="F420-DEPENDENT NADP REDUCTASE"/>
    <property type="match status" value="1"/>
</dbReference>
<name>A0A7G9YQZ2_9EURY</name>
<dbReference type="AlphaFoldDB" id="A0A7G9YQZ2"/>
<dbReference type="NCBIfam" id="TIGR01915">
    <property type="entry name" value="npdG"/>
    <property type="match status" value="1"/>
</dbReference>
<reference evidence="3" key="1">
    <citation type="submission" date="2020-06" db="EMBL/GenBank/DDBJ databases">
        <title>Unique genomic features of the anaerobic methanotrophic archaea.</title>
        <authorList>
            <person name="Chadwick G.L."/>
            <person name="Skennerton C.T."/>
            <person name="Laso-Perez R."/>
            <person name="Leu A.O."/>
            <person name="Speth D.R."/>
            <person name="Yu H."/>
            <person name="Morgan-Lang C."/>
            <person name="Hatzenpichler R."/>
            <person name="Goudeau D."/>
            <person name="Malmstrom R."/>
            <person name="Brazelton W.J."/>
            <person name="Woyke T."/>
            <person name="Hallam S.J."/>
            <person name="Tyson G.W."/>
            <person name="Wegener G."/>
            <person name="Boetius A."/>
            <person name="Orphan V."/>
        </authorList>
    </citation>
    <scope>NUCLEOTIDE SEQUENCE</scope>
</reference>
<protein>
    <submittedName>
        <fullName evidence="3">F420-dependent NADP reductase</fullName>
        <ecNumber evidence="3">1.5.1.40</ecNumber>
    </submittedName>
</protein>
<sequence>MKIAILGGTGDIGEGFALNWAENHHIRIGSRKADKAEAAAKSYRDAFAGQGMKGNILGFDNRTAAEGADVIILTVPHEHVPGVIDTVRPVLDHQIIISPVVPITKSEYFEYNPPAQGSAAEEILERLPEGTSVVAAYHTIASGRLCSLDPVFRCDVMICGNDRHSKDVVIDLTDEIECLRPLDAGPLAAARTIESLTPMLLNLAMLNDLKDPSIKIL</sequence>